<reference evidence="18" key="1">
    <citation type="submission" date="2020-10" db="EMBL/GenBank/DDBJ databases">
        <authorList>
            <person name="Gilroy R."/>
        </authorList>
    </citation>
    <scope>NUCLEOTIDE SEQUENCE</scope>
    <source>
        <strain evidence="18">CHK147-3167</strain>
    </source>
</reference>
<sequence>MKKLLFLLILLCPFTVMAYSSNAKSAILMDMDSHRIIYGKDVHAVQSVASISKVMTAIVAIENSNINKKITIGDEVLKAYGSGIYVKPGEKVKIKDLLYGLMLRSGNDAALAIAVAVAGDVDSFVKLMNETAEKIGMDDTEFNNPSGLDEEKGNFSSAYDMALLMSYAMDNKKFRKITGTESYTLKTNKNVYEWRNKNKLLFSYKYITGGKTGFTKIAKRTLVTSASKDSLNLTVVTLNDGSDWEDHKNLYEEAFGQYTSYTLLKKGELSIIGESYYKNNILYIKNDVKYPLTDNEVNSLMLKYELTKKRNFKNGEKVGVVKVYLGDDCVYKENIYVKAREDKS</sequence>
<evidence type="ECO:0000256" key="9">
    <source>
        <dbReference type="ARBA" id="ARBA00022984"/>
    </source>
</evidence>
<evidence type="ECO:0000313" key="19">
    <source>
        <dbReference type="Proteomes" id="UP000886786"/>
    </source>
</evidence>
<evidence type="ECO:0000256" key="6">
    <source>
        <dbReference type="ARBA" id="ARBA00022729"/>
    </source>
</evidence>
<evidence type="ECO:0000259" key="16">
    <source>
        <dbReference type="Pfam" id="PF00768"/>
    </source>
</evidence>
<keyword evidence="6 15" id="KW-0732">Signal</keyword>
<evidence type="ECO:0000256" key="5">
    <source>
        <dbReference type="ARBA" id="ARBA00022670"/>
    </source>
</evidence>
<feature type="domain" description="Peptidase S11 D-Ala-D-Ala carboxypeptidase A C-terminal" evidence="17">
    <location>
        <begin position="258"/>
        <end position="339"/>
    </location>
</feature>
<dbReference type="PRINTS" id="PR00725">
    <property type="entry name" value="DADACBPTASE1"/>
</dbReference>
<dbReference type="SUPFAM" id="SSF56601">
    <property type="entry name" value="beta-lactamase/transpeptidase-like"/>
    <property type="match status" value="1"/>
</dbReference>
<feature type="active site" description="Proton acceptor" evidence="12">
    <location>
        <position position="53"/>
    </location>
</feature>
<feature type="chain" id="PRO_5039697000" description="serine-type D-Ala-D-Ala carboxypeptidase" evidence="15">
    <location>
        <begin position="19"/>
        <end position="344"/>
    </location>
</feature>
<dbReference type="EMBL" id="DVFV01000063">
    <property type="protein sequence ID" value="HIQ90628.1"/>
    <property type="molecule type" value="Genomic_DNA"/>
</dbReference>
<keyword evidence="5" id="KW-0645">Protease</keyword>
<dbReference type="GO" id="GO:0071555">
    <property type="term" value="P:cell wall organization"/>
    <property type="evidence" value="ECO:0007669"/>
    <property type="project" value="UniProtKB-KW"/>
</dbReference>
<dbReference type="GO" id="GO:0009252">
    <property type="term" value="P:peptidoglycan biosynthetic process"/>
    <property type="evidence" value="ECO:0007669"/>
    <property type="project" value="UniProtKB-KW"/>
</dbReference>
<dbReference type="InterPro" id="IPR001967">
    <property type="entry name" value="Peptidase_S11_N"/>
</dbReference>
<accession>A0A9D0ZR21</accession>
<evidence type="ECO:0000256" key="15">
    <source>
        <dbReference type="SAM" id="SignalP"/>
    </source>
</evidence>
<evidence type="ECO:0000256" key="2">
    <source>
        <dbReference type="ARBA" id="ARBA00007164"/>
    </source>
</evidence>
<evidence type="ECO:0000256" key="10">
    <source>
        <dbReference type="ARBA" id="ARBA00023316"/>
    </source>
</evidence>
<feature type="active site" evidence="12">
    <location>
        <position position="105"/>
    </location>
</feature>
<dbReference type="EC" id="3.4.16.4" evidence="3"/>
<comment type="similarity">
    <text evidence="2 14">Belongs to the peptidase S11 family.</text>
</comment>
<evidence type="ECO:0000256" key="1">
    <source>
        <dbReference type="ARBA" id="ARBA00004752"/>
    </source>
</evidence>
<proteinExistence type="inferred from homology"/>
<dbReference type="Pfam" id="PF00768">
    <property type="entry name" value="Peptidase_S11"/>
    <property type="match status" value="1"/>
</dbReference>
<dbReference type="GO" id="GO:0006508">
    <property type="term" value="P:proteolysis"/>
    <property type="evidence" value="ECO:0007669"/>
    <property type="project" value="UniProtKB-KW"/>
</dbReference>
<evidence type="ECO:0000256" key="7">
    <source>
        <dbReference type="ARBA" id="ARBA00022801"/>
    </source>
</evidence>
<evidence type="ECO:0000259" key="17">
    <source>
        <dbReference type="Pfam" id="PF07943"/>
    </source>
</evidence>
<dbReference type="GO" id="GO:0008360">
    <property type="term" value="P:regulation of cell shape"/>
    <property type="evidence" value="ECO:0007669"/>
    <property type="project" value="UniProtKB-KW"/>
</dbReference>
<evidence type="ECO:0000256" key="14">
    <source>
        <dbReference type="RuleBase" id="RU004016"/>
    </source>
</evidence>
<dbReference type="Pfam" id="PF07943">
    <property type="entry name" value="PBP5_C"/>
    <property type="match status" value="1"/>
</dbReference>
<evidence type="ECO:0000256" key="8">
    <source>
        <dbReference type="ARBA" id="ARBA00022960"/>
    </source>
</evidence>
<keyword evidence="7" id="KW-0378">Hydrolase</keyword>
<evidence type="ECO:0000313" key="18">
    <source>
        <dbReference type="EMBL" id="HIQ90628.1"/>
    </source>
</evidence>
<evidence type="ECO:0000256" key="4">
    <source>
        <dbReference type="ARBA" id="ARBA00022645"/>
    </source>
</evidence>
<feature type="domain" description="Peptidase S11 D-alanyl-D-alanine carboxypeptidase A N-terminal" evidence="16">
    <location>
        <begin position="18"/>
        <end position="240"/>
    </location>
</feature>
<name>A0A9D0ZR21_9FIRM</name>
<keyword evidence="9" id="KW-0573">Peptidoglycan synthesis</keyword>
<keyword evidence="8" id="KW-0133">Cell shape</keyword>
<evidence type="ECO:0000256" key="11">
    <source>
        <dbReference type="ARBA" id="ARBA00034000"/>
    </source>
</evidence>
<dbReference type="InterPro" id="IPR012338">
    <property type="entry name" value="Beta-lactam/transpept-like"/>
</dbReference>
<dbReference type="GO" id="GO:0009002">
    <property type="term" value="F:serine-type D-Ala-D-Ala carboxypeptidase activity"/>
    <property type="evidence" value="ECO:0007669"/>
    <property type="project" value="UniProtKB-EC"/>
</dbReference>
<dbReference type="InterPro" id="IPR012907">
    <property type="entry name" value="Peptidase_S11_C"/>
</dbReference>
<keyword evidence="4 18" id="KW-0121">Carboxypeptidase</keyword>
<evidence type="ECO:0000256" key="12">
    <source>
        <dbReference type="PIRSR" id="PIRSR618044-1"/>
    </source>
</evidence>
<comment type="caution">
    <text evidence="18">The sequence shown here is derived from an EMBL/GenBank/DDBJ whole genome shotgun (WGS) entry which is preliminary data.</text>
</comment>
<reference evidence="18" key="2">
    <citation type="journal article" date="2021" name="PeerJ">
        <title>Extensive microbial diversity within the chicken gut microbiome revealed by metagenomics and culture.</title>
        <authorList>
            <person name="Gilroy R."/>
            <person name="Ravi A."/>
            <person name="Getino M."/>
            <person name="Pursley I."/>
            <person name="Horton D.L."/>
            <person name="Alikhan N.F."/>
            <person name="Baker D."/>
            <person name="Gharbi K."/>
            <person name="Hall N."/>
            <person name="Watson M."/>
            <person name="Adriaenssens E.M."/>
            <person name="Foster-Nyarko E."/>
            <person name="Jarju S."/>
            <person name="Secka A."/>
            <person name="Antonio M."/>
            <person name="Oren A."/>
            <person name="Chaudhuri R.R."/>
            <person name="La Ragione R."/>
            <person name="Hildebrand F."/>
            <person name="Pallen M.J."/>
        </authorList>
    </citation>
    <scope>NUCLEOTIDE SEQUENCE</scope>
    <source>
        <strain evidence="18">CHK147-3167</strain>
    </source>
</reference>
<dbReference type="Gene3D" id="3.40.710.10">
    <property type="entry name" value="DD-peptidase/beta-lactamase superfamily"/>
    <property type="match status" value="1"/>
</dbReference>
<dbReference type="InterPro" id="IPR018044">
    <property type="entry name" value="Peptidase_S11"/>
</dbReference>
<feature type="active site" description="Acyl-ester intermediate" evidence="12">
    <location>
        <position position="50"/>
    </location>
</feature>
<feature type="signal peptide" evidence="15">
    <location>
        <begin position="1"/>
        <end position="18"/>
    </location>
</feature>
<comment type="pathway">
    <text evidence="1">Cell wall biogenesis; peptidoglycan biosynthesis.</text>
</comment>
<dbReference type="Gene3D" id="2.30.140.30">
    <property type="match status" value="1"/>
</dbReference>
<evidence type="ECO:0000256" key="13">
    <source>
        <dbReference type="PIRSR" id="PIRSR618044-2"/>
    </source>
</evidence>
<dbReference type="PANTHER" id="PTHR21581:SF33">
    <property type="entry name" value="D-ALANYL-D-ALANINE CARBOXYPEPTIDASE DACB"/>
    <property type="match status" value="1"/>
</dbReference>
<feature type="binding site" evidence="13">
    <location>
        <position position="211"/>
    </location>
    <ligand>
        <name>substrate</name>
    </ligand>
</feature>
<dbReference type="AlphaFoldDB" id="A0A9D0ZR21"/>
<protein>
    <recommendedName>
        <fullName evidence="3">serine-type D-Ala-D-Ala carboxypeptidase</fullName>
        <ecNumber evidence="3">3.4.16.4</ecNumber>
    </recommendedName>
</protein>
<dbReference type="PANTHER" id="PTHR21581">
    <property type="entry name" value="D-ALANYL-D-ALANINE CARBOXYPEPTIDASE"/>
    <property type="match status" value="1"/>
</dbReference>
<organism evidence="18 19">
    <name type="scientific">Candidatus Coprosoma intestinipullorum</name>
    <dbReference type="NCBI Taxonomy" id="2840752"/>
    <lineage>
        <taxon>Bacteria</taxon>
        <taxon>Bacillati</taxon>
        <taxon>Bacillota</taxon>
        <taxon>Bacillota incertae sedis</taxon>
        <taxon>Candidatus Coprosoma</taxon>
    </lineage>
</organism>
<comment type="catalytic activity">
    <reaction evidence="11">
        <text>Preferential cleavage: (Ac)2-L-Lys-D-Ala-|-D-Ala. Also transpeptidation of peptidyl-alanyl moieties that are N-acyl substituents of D-alanine.</text>
        <dbReference type="EC" id="3.4.16.4"/>
    </reaction>
</comment>
<keyword evidence="10" id="KW-0961">Cell wall biogenesis/degradation</keyword>
<dbReference type="Proteomes" id="UP000886786">
    <property type="component" value="Unassembled WGS sequence"/>
</dbReference>
<gene>
    <name evidence="18" type="ORF">IAB27_03250</name>
</gene>
<evidence type="ECO:0000256" key="3">
    <source>
        <dbReference type="ARBA" id="ARBA00012448"/>
    </source>
</evidence>